<organism evidence="5 6">
    <name type="scientific">Stephania japonica</name>
    <dbReference type="NCBI Taxonomy" id="461633"/>
    <lineage>
        <taxon>Eukaryota</taxon>
        <taxon>Viridiplantae</taxon>
        <taxon>Streptophyta</taxon>
        <taxon>Embryophyta</taxon>
        <taxon>Tracheophyta</taxon>
        <taxon>Spermatophyta</taxon>
        <taxon>Magnoliopsida</taxon>
        <taxon>Ranunculales</taxon>
        <taxon>Menispermaceae</taxon>
        <taxon>Menispermoideae</taxon>
        <taxon>Cissampelideae</taxon>
        <taxon>Stephania</taxon>
    </lineage>
</organism>
<evidence type="ECO:0000256" key="2">
    <source>
        <dbReference type="PROSITE-ProRule" id="PRU00035"/>
    </source>
</evidence>
<feature type="compositionally biased region" description="Basic and acidic residues" evidence="3">
    <location>
        <begin position="646"/>
        <end position="659"/>
    </location>
</feature>
<dbReference type="CDD" id="cd04369">
    <property type="entry name" value="Bromodomain"/>
    <property type="match status" value="1"/>
</dbReference>
<dbReference type="Gene3D" id="1.20.920.10">
    <property type="entry name" value="Bromodomain-like"/>
    <property type="match status" value="1"/>
</dbReference>
<comment type="caution">
    <text evidence="5">The sequence shown here is derived from an EMBL/GenBank/DDBJ whole genome shotgun (WGS) entry which is preliminary data.</text>
</comment>
<dbReference type="CDD" id="cd00167">
    <property type="entry name" value="SANT"/>
    <property type="match status" value="1"/>
</dbReference>
<dbReference type="AlphaFoldDB" id="A0AAP0IWJ7"/>
<dbReference type="InterPro" id="IPR001487">
    <property type="entry name" value="Bromodomain"/>
</dbReference>
<feature type="region of interest" description="Disordered" evidence="3">
    <location>
        <begin position="143"/>
        <end position="345"/>
    </location>
</feature>
<dbReference type="InterPro" id="IPR009057">
    <property type="entry name" value="Homeodomain-like_sf"/>
</dbReference>
<evidence type="ECO:0000313" key="6">
    <source>
        <dbReference type="Proteomes" id="UP001417504"/>
    </source>
</evidence>
<feature type="region of interest" description="Disordered" evidence="3">
    <location>
        <begin position="68"/>
        <end position="94"/>
    </location>
</feature>
<dbReference type="Proteomes" id="UP001417504">
    <property type="component" value="Unassembled WGS sequence"/>
</dbReference>
<dbReference type="SMART" id="SM00717">
    <property type="entry name" value="SANT"/>
    <property type="match status" value="1"/>
</dbReference>
<dbReference type="Gene3D" id="1.10.10.60">
    <property type="entry name" value="Homeodomain-like"/>
    <property type="match status" value="1"/>
</dbReference>
<feature type="compositionally biased region" description="Low complexity" evidence="3">
    <location>
        <begin position="590"/>
        <end position="620"/>
    </location>
</feature>
<feature type="compositionally biased region" description="Acidic residues" evidence="3">
    <location>
        <begin position="84"/>
        <end position="94"/>
    </location>
</feature>
<keyword evidence="6" id="KW-1185">Reference proteome</keyword>
<dbReference type="EMBL" id="JBBNAE010000005">
    <property type="protein sequence ID" value="KAK9123074.1"/>
    <property type="molecule type" value="Genomic_DNA"/>
</dbReference>
<dbReference type="PANTHER" id="PTHR37888:SF11">
    <property type="entry name" value="DNA-BINDING BROMODOMAIN-CONTAINING PROTEIN"/>
    <property type="match status" value="1"/>
</dbReference>
<sequence length="793" mass="85948">MARTTNEEEEETVWGTWEELLLACAVSRHGTKNWDAVAMEVRARTSAPHFLLTPHNCNQRYHDLHRRFAKPKNHDESDERREVVDDEGVRDDDDDEMPWLEELRRRRVAELKLEVQRSDVSIVSLQLKVKRLKEERELGVRAVEENDDAKPDLEKPRSDEKDERKPKPETASPATGDMNPVASEESGRENQSFNESNSTDRKAVKPDSGSQPPAPVPEKSAGGEPDPLSGESPEDKSVTPAVAAAEGSYNGSSDTVARDSAAAAVEKRSDSAVPTRGGESGELRESVAESKGGEEGVVKENSDVQSSASLSKKTKKSRRQKEVSASSSGDGADEPETEEVSPAIERVSVESEPLIGVLEIIKTHKLGSVFERRLLSQESGQYKSLVRQHLDLRTIEARLKEGWYTSCSAKFRRDLLLLFNNAIVFFPKNSTEFAAATELRDLFSKHIGSVNQLSVQQSEGSTPTPPTVTTAAAPIVVVSVPKPDPELSDSLLAKQKSSGPIIVCRKRSSIAAKATAAASTGEKKVEQRGGGVVGEGKKPVVADRKHLQQQQLDSSNNEKNNDGNGMKSAVVVEEQSVVNRRKRDGTVSGSRSSRPNNKNTNNNINSNNNQTKNSNPSNTQKNSSFNTNMGSTPKGGAAANADDDSLDSKPGEKEKKNNKDSSSNNNNNNNSSNVAAVAKKQSVANFLNRMKRNSSSSNNGTLLETLKSSGSSGKGGGGGAAEQKRSSGRNTETKRQGLAGKQQEQSSPAKRSVGRPPKRTPPTPSSKRTREAATAAEAEAVVAMRQPRKRSRR</sequence>
<reference evidence="5 6" key="1">
    <citation type="submission" date="2024-01" db="EMBL/GenBank/DDBJ databases">
        <title>Genome assemblies of Stephania.</title>
        <authorList>
            <person name="Yang L."/>
        </authorList>
    </citation>
    <scope>NUCLEOTIDE SEQUENCE [LARGE SCALE GENOMIC DNA]</scope>
    <source>
        <strain evidence="5">QJT</strain>
        <tissue evidence="5">Leaf</tissue>
    </source>
</reference>
<evidence type="ECO:0000259" key="4">
    <source>
        <dbReference type="PROSITE" id="PS50014"/>
    </source>
</evidence>
<dbReference type="InterPro" id="IPR036427">
    <property type="entry name" value="Bromodomain-like_sf"/>
</dbReference>
<protein>
    <recommendedName>
        <fullName evidence="4">Bromo domain-containing protein</fullName>
    </recommendedName>
</protein>
<dbReference type="SMART" id="SM00297">
    <property type="entry name" value="BROMO"/>
    <property type="match status" value="1"/>
</dbReference>
<evidence type="ECO:0000256" key="1">
    <source>
        <dbReference type="ARBA" id="ARBA00023117"/>
    </source>
</evidence>
<feature type="compositionally biased region" description="Low complexity" evidence="3">
    <location>
        <begin position="660"/>
        <end position="673"/>
    </location>
</feature>
<evidence type="ECO:0000313" key="5">
    <source>
        <dbReference type="EMBL" id="KAK9123074.1"/>
    </source>
</evidence>
<feature type="compositionally biased region" description="Polar residues" evidence="3">
    <location>
        <begin position="621"/>
        <end position="631"/>
    </location>
</feature>
<feature type="compositionally biased region" description="Basic and acidic residues" evidence="3">
    <location>
        <begin position="279"/>
        <end position="302"/>
    </location>
</feature>
<keyword evidence="1 2" id="KW-0103">Bromodomain</keyword>
<accession>A0AAP0IWJ7</accession>
<name>A0AAP0IWJ7_9MAGN</name>
<dbReference type="PROSITE" id="PS50014">
    <property type="entry name" value="BROMODOMAIN_2"/>
    <property type="match status" value="1"/>
</dbReference>
<dbReference type="InterPro" id="IPR001005">
    <property type="entry name" value="SANT/Myb"/>
</dbReference>
<feature type="compositionally biased region" description="Basic and acidic residues" evidence="3">
    <location>
        <begin position="72"/>
        <end position="83"/>
    </location>
</feature>
<dbReference type="SUPFAM" id="SSF46689">
    <property type="entry name" value="Homeodomain-like"/>
    <property type="match status" value="1"/>
</dbReference>
<feature type="compositionally biased region" description="Basic and acidic residues" evidence="3">
    <location>
        <begin position="143"/>
        <end position="168"/>
    </location>
</feature>
<dbReference type="Pfam" id="PF00439">
    <property type="entry name" value="Bromodomain"/>
    <property type="match status" value="1"/>
</dbReference>
<dbReference type="PANTHER" id="PTHR37888">
    <property type="entry name" value="DNA-BINDING BROMODOMAIN-CONTAINING PROTEIN"/>
    <property type="match status" value="1"/>
</dbReference>
<gene>
    <name evidence="5" type="ORF">Sjap_012676</name>
</gene>
<feature type="domain" description="Bromo" evidence="4">
    <location>
        <begin position="362"/>
        <end position="433"/>
    </location>
</feature>
<feature type="region of interest" description="Disordered" evidence="3">
    <location>
        <begin position="573"/>
        <end position="793"/>
    </location>
</feature>
<feature type="compositionally biased region" description="Low complexity" evidence="3">
    <location>
        <begin position="772"/>
        <end position="783"/>
    </location>
</feature>
<feature type="region of interest" description="Disordered" evidence="3">
    <location>
        <begin position="518"/>
        <end position="542"/>
    </location>
</feature>
<dbReference type="SUPFAM" id="SSF47370">
    <property type="entry name" value="Bromodomain"/>
    <property type="match status" value="1"/>
</dbReference>
<proteinExistence type="predicted"/>
<evidence type="ECO:0000256" key="3">
    <source>
        <dbReference type="SAM" id="MobiDB-lite"/>
    </source>
</evidence>